<comment type="caution">
    <text evidence="3">The sequence shown here is derived from an EMBL/GenBank/DDBJ whole genome shotgun (WGS) entry which is preliminary data.</text>
</comment>
<reference evidence="3 4" key="1">
    <citation type="journal article" date="2019" name="Int. J. Syst. Evol. Microbiol.">
        <title>The Global Catalogue of Microorganisms (GCM) 10K type strain sequencing project: providing services to taxonomists for standard genome sequencing and annotation.</title>
        <authorList>
            <consortium name="The Broad Institute Genomics Platform"/>
            <consortium name="The Broad Institute Genome Sequencing Center for Infectious Disease"/>
            <person name="Wu L."/>
            <person name="Ma J."/>
        </authorList>
    </citation>
    <scope>NUCLEOTIDE SEQUENCE [LARGE SCALE GENOMIC DNA]</scope>
    <source>
        <strain evidence="3 4">JCM 3367</strain>
    </source>
</reference>
<evidence type="ECO:0000259" key="2">
    <source>
        <dbReference type="Pfam" id="PF10756"/>
    </source>
</evidence>
<keyword evidence="1" id="KW-1133">Transmembrane helix</keyword>
<sequence length="135" mass="13691">MTDQTAGEATRPAPVRFRRSGAIAAAGIVGLVGAAPVATSSWPLSPLLLIPLGIIVWAWRSGVDGTAEGLVVRAVVGRRRVAWAQVAALGPDGRGGASVRLVDGSTLPLPAVREADLPRLVAASGRSVVADDLVA</sequence>
<dbReference type="RefSeq" id="WP_344171440.1">
    <property type="nucleotide sequence ID" value="NZ_BAAARY010000007.1"/>
</dbReference>
<keyword evidence="1" id="KW-0812">Transmembrane</keyword>
<feature type="domain" description="Low molecular weight protein antigen 6 PH" evidence="2">
    <location>
        <begin position="66"/>
        <end position="126"/>
    </location>
</feature>
<keyword evidence="1" id="KW-0472">Membrane</keyword>
<dbReference type="Pfam" id="PF10756">
    <property type="entry name" value="bPH_6"/>
    <property type="match status" value="1"/>
</dbReference>
<gene>
    <name evidence="3" type="ORF">GCM10010201_19430</name>
</gene>
<dbReference type="Proteomes" id="UP001499978">
    <property type="component" value="Unassembled WGS sequence"/>
</dbReference>
<name>A0ABN3NGK7_9ACTN</name>
<proteinExistence type="predicted"/>
<keyword evidence="4" id="KW-1185">Reference proteome</keyword>
<dbReference type="EMBL" id="BAAARY010000007">
    <property type="protein sequence ID" value="GAA2521647.1"/>
    <property type="molecule type" value="Genomic_DNA"/>
</dbReference>
<evidence type="ECO:0000313" key="4">
    <source>
        <dbReference type="Proteomes" id="UP001499978"/>
    </source>
</evidence>
<evidence type="ECO:0000256" key="1">
    <source>
        <dbReference type="SAM" id="Phobius"/>
    </source>
</evidence>
<accession>A0ABN3NGK7</accession>
<feature type="transmembrane region" description="Helical" evidence="1">
    <location>
        <begin position="21"/>
        <end position="38"/>
    </location>
</feature>
<evidence type="ECO:0000313" key="3">
    <source>
        <dbReference type="EMBL" id="GAA2521647.1"/>
    </source>
</evidence>
<organism evidence="3 4">
    <name type="scientific">Pilimelia columellifera subsp. columellifera</name>
    <dbReference type="NCBI Taxonomy" id="706583"/>
    <lineage>
        <taxon>Bacteria</taxon>
        <taxon>Bacillati</taxon>
        <taxon>Actinomycetota</taxon>
        <taxon>Actinomycetes</taxon>
        <taxon>Micromonosporales</taxon>
        <taxon>Micromonosporaceae</taxon>
        <taxon>Pilimelia</taxon>
    </lineage>
</organism>
<dbReference type="InterPro" id="IPR019692">
    <property type="entry name" value="CFP-6_PH"/>
</dbReference>
<protein>
    <recommendedName>
        <fullName evidence="2">Low molecular weight protein antigen 6 PH domain-containing protein</fullName>
    </recommendedName>
</protein>